<dbReference type="GO" id="GO:0003677">
    <property type="term" value="F:DNA binding"/>
    <property type="evidence" value="ECO:0007669"/>
    <property type="project" value="UniProtKB-KW"/>
</dbReference>
<dbReference type="InterPro" id="IPR051231">
    <property type="entry name" value="SOSS-B"/>
</dbReference>
<dbReference type="PANTHER" id="PTHR13356">
    <property type="entry name" value="OB FOLD NUCLEIC ACID BINDING PROTEIN-RELATED"/>
    <property type="match status" value="1"/>
</dbReference>
<organism evidence="2 3">
    <name type="scientific">Natronoarchaeum philippinense</name>
    <dbReference type="NCBI Taxonomy" id="558529"/>
    <lineage>
        <taxon>Archaea</taxon>
        <taxon>Methanobacteriati</taxon>
        <taxon>Methanobacteriota</taxon>
        <taxon>Stenosarchaea group</taxon>
        <taxon>Halobacteria</taxon>
        <taxon>Halobacteriales</taxon>
        <taxon>Natronoarchaeaceae</taxon>
    </lineage>
</organism>
<evidence type="ECO:0000313" key="2">
    <source>
        <dbReference type="EMBL" id="SNZ17390.1"/>
    </source>
</evidence>
<protein>
    <submittedName>
        <fullName evidence="2">Replication factor A1</fullName>
    </submittedName>
</protein>
<gene>
    <name evidence="2" type="ORF">SAMN06269185_3007</name>
</gene>
<dbReference type="CDD" id="cd04491">
    <property type="entry name" value="SoSSB_OBF"/>
    <property type="match status" value="1"/>
</dbReference>
<dbReference type="GO" id="GO:0010212">
    <property type="term" value="P:response to ionizing radiation"/>
    <property type="evidence" value="ECO:0007669"/>
    <property type="project" value="TreeGrafter"/>
</dbReference>
<sequence>MSDLREHAEDIHEQFADHLDIEVDDVESRLSNLVDEYRVPVDEARRSVTNHYLDEAGLERDALGGGGGGGGSELIAVGDIDEDEAWHTVEAKLVDLWEPRSESIAQVGLLGDESGTIKFVKWAASDLQELEEGAVYRLGNVVTDEYEGRFSVKLNSTTTVEELDEDIEVGDDAEEIEGALVDIQSGSGLIKRCPEEDCTRVLQNGRCNEHGEVEGEFDLRIKGVIDDGLDAHEVIFDQEATENVADITLDEAQEMAMDALDTEVVADEISDTLLGTYYRVSGPVFGRYVLADEVEELAGPTDVEETLIKARSI</sequence>
<dbReference type="Proteomes" id="UP000219453">
    <property type="component" value="Unassembled WGS sequence"/>
</dbReference>
<dbReference type="RefSeq" id="WP_097009898.1">
    <property type="nucleotide sequence ID" value="NZ_OBEJ01000005.1"/>
</dbReference>
<dbReference type="EMBL" id="OBEJ01000005">
    <property type="protein sequence ID" value="SNZ17390.1"/>
    <property type="molecule type" value="Genomic_DNA"/>
</dbReference>
<evidence type="ECO:0000313" key="3">
    <source>
        <dbReference type="Proteomes" id="UP000219453"/>
    </source>
</evidence>
<proteinExistence type="predicted"/>
<dbReference type="SUPFAM" id="SSF50249">
    <property type="entry name" value="Nucleic acid-binding proteins"/>
    <property type="match status" value="2"/>
</dbReference>
<dbReference type="NCBIfam" id="NF005553">
    <property type="entry name" value="PRK07217.1"/>
    <property type="match status" value="1"/>
</dbReference>
<dbReference type="PANTHER" id="PTHR13356:SF8">
    <property type="entry name" value="REPLICATION PROTEIN A"/>
    <property type="match status" value="1"/>
</dbReference>
<reference evidence="2 3" key="1">
    <citation type="submission" date="2017-09" db="EMBL/GenBank/DDBJ databases">
        <authorList>
            <person name="Ehlers B."/>
            <person name="Leendertz F.H."/>
        </authorList>
    </citation>
    <scope>NUCLEOTIDE SEQUENCE [LARGE SCALE GENOMIC DNA]</scope>
    <source>
        <strain evidence="2 3">DSM 27208</strain>
    </source>
</reference>
<keyword evidence="3" id="KW-1185">Reference proteome</keyword>
<dbReference type="FunFam" id="2.40.50.140:FF:000301">
    <property type="entry name" value="Replication protein A"/>
    <property type="match status" value="1"/>
</dbReference>
<name>A0A285P6N2_NATPI</name>
<accession>A0A285P6N2</accession>
<keyword evidence="1" id="KW-0238">DNA-binding</keyword>
<dbReference type="GO" id="GO:0000724">
    <property type="term" value="P:double-strand break repair via homologous recombination"/>
    <property type="evidence" value="ECO:0007669"/>
    <property type="project" value="TreeGrafter"/>
</dbReference>
<dbReference type="Gene3D" id="2.40.50.140">
    <property type="entry name" value="Nucleic acid-binding proteins"/>
    <property type="match status" value="1"/>
</dbReference>
<dbReference type="AlphaFoldDB" id="A0A285P6N2"/>
<dbReference type="InterPro" id="IPR012340">
    <property type="entry name" value="NA-bd_OB-fold"/>
</dbReference>
<dbReference type="OrthoDB" id="335252at2157"/>
<evidence type="ECO:0000256" key="1">
    <source>
        <dbReference type="ARBA" id="ARBA00023125"/>
    </source>
</evidence>